<dbReference type="AlphaFoldDB" id="A0A076LIM5"/>
<dbReference type="Proteomes" id="UP000028781">
    <property type="component" value="Chromosome"/>
</dbReference>
<protein>
    <recommendedName>
        <fullName evidence="3">Preprotein translocase subunit SecB</fullName>
    </recommendedName>
</protein>
<reference evidence="1 2" key="1">
    <citation type="journal article" date="2015" name="Int. J. Syst. Evol. Microbiol.">
        <title>M ethanocaldococcus bathoardescens sp. nov., a hyperthermophilic methanogen isolated from a volcanically active deep-sea hydrothermal vent.</title>
        <authorList>
            <person name="Stewart L.C."/>
            <person name="Jung J.H."/>
            <person name="Kim Y.T."/>
            <person name="Kwon S.W."/>
            <person name="Park C.S."/>
            <person name="Holden J.F."/>
        </authorList>
    </citation>
    <scope>NUCLEOTIDE SEQUENCE [LARGE SCALE GENOMIC DNA]</scope>
    <source>
        <strain evidence="1 2">JH146</strain>
    </source>
</reference>
<gene>
    <name evidence="1" type="ORF">JH146_0509</name>
</gene>
<evidence type="ECO:0000313" key="2">
    <source>
        <dbReference type="Proteomes" id="UP000028781"/>
    </source>
</evidence>
<proteinExistence type="predicted"/>
<evidence type="ECO:0000313" key="1">
    <source>
        <dbReference type="EMBL" id="AIJ05359.1"/>
    </source>
</evidence>
<dbReference type="HOGENOM" id="CLU_2079438_0_0_2"/>
<dbReference type="EMBL" id="CP009149">
    <property type="protein sequence ID" value="AIJ05359.1"/>
    <property type="molecule type" value="Genomic_DNA"/>
</dbReference>
<dbReference type="KEGG" id="mjh:JH146_0509"/>
<evidence type="ECO:0008006" key="3">
    <source>
        <dbReference type="Google" id="ProtNLM"/>
    </source>
</evidence>
<keyword evidence="2" id="KW-1185">Reference proteome</keyword>
<name>A0A076LIM5_9EURY</name>
<dbReference type="RefSeq" id="WP_048201559.1">
    <property type="nucleotide sequence ID" value="NZ_CP009149.1"/>
</dbReference>
<organism evidence="1 2">
    <name type="scientific">Methanocaldococcus bathoardescens</name>
    <dbReference type="NCBI Taxonomy" id="1301915"/>
    <lineage>
        <taxon>Archaea</taxon>
        <taxon>Methanobacteriati</taxon>
        <taxon>Methanobacteriota</taxon>
        <taxon>Methanomada group</taxon>
        <taxon>Methanococci</taxon>
        <taxon>Methanococcales</taxon>
        <taxon>Methanocaldococcaceae</taxon>
        <taxon>Methanocaldococcus</taxon>
    </lineage>
</organism>
<accession>A0A076LIM5</accession>
<sequence>MEVNLLSISIKPPTKIPKNRTVELNVDWNIEYKKMDAKKFSFVCNIKAYGEFSFEAYIEGEINTENDYDIIPEFISISIVENLMKSIPKLVGYTQQFRIEENVFVNQPVSLASQ</sequence>
<dbReference type="GeneID" id="24891109"/>
<dbReference type="OrthoDB" id="76644at2157"/>